<feature type="transmembrane region" description="Helical" evidence="13">
    <location>
        <begin position="805"/>
        <end position="826"/>
    </location>
</feature>
<proteinExistence type="inferred from homology"/>
<keyword evidence="4" id="KW-1003">Cell membrane</keyword>
<keyword evidence="18" id="KW-1185">Reference proteome</keyword>
<evidence type="ECO:0000256" key="12">
    <source>
        <dbReference type="ARBA" id="ARBA00023303"/>
    </source>
</evidence>
<keyword evidence="9" id="KW-0675">Receptor</keyword>
<dbReference type="PANTHER" id="PTHR42643:SF24">
    <property type="entry name" value="IONOTROPIC RECEPTOR 60A"/>
    <property type="match status" value="1"/>
</dbReference>
<evidence type="ECO:0000313" key="18">
    <source>
        <dbReference type="Proteomes" id="UP001152799"/>
    </source>
</evidence>
<keyword evidence="10" id="KW-0325">Glycoprotein</keyword>
<keyword evidence="12" id="KW-0407">Ion channel</keyword>
<evidence type="ECO:0000256" key="11">
    <source>
        <dbReference type="ARBA" id="ARBA00023286"/>
    </source>
</evidence>
<keyword evidence="5 13" id="KW-0812">Transmembrane</keyword>
<dbReference type="EMBL" id="OU892278">
    <property type="protein sequence ID" value="CAG9765217.1"/>
    <property type="molecule type" value="Genomic_DNA"/>
</dbReference>
<dbReference type="InterPro" id="IPR019594">
    <property type="entry name" value="Glu/Gly-bd"/>
</dbReference>
<evidence type="ECO:0000256" key="2">
    <source>
        <dbReference type="ARBA" id="ARBA00008685"/>
    </source>
</evidence>
<dbReference type="Pfam" id="PF10613">
    <property type="entry name" value="Lig_chan-Glu_bd"/>
    <property type="match status" value="1"/>
</dbReference>
<organism evidence="17 18">
    <name type="scientific">Ceutorhynchus assimilis</name>
    <name type="common">cabbage seed weevil</name>
    <dbReference type="NCBI Taxonomy" id="467358"/>
    <lineage>
        <taxon>Eukaryota</taxon>
        <taxon>Metazoa</taxon>
        <taxon>Ecdysozoa</taxon>
        <taxon>Arthropoda</taxon>
        <taxon>Hexapoda</taxon>
        <taxon>Insecta</taxon>
        <taxon>Pterygota</taxon>
        <taxon>Neoptera</taxon>
        <taxon>Endopterygota</taxon>
        <taxon>Coleoptera</taxon>
        <taxon>Polyphaga</taxon>
        <taxon>Cucujiformia</taxon>
        <taxon>Curculionidae</taxon>
        <taxon>Ceutorhynchinae</taxon>
        <taxon>Ceutorhynchus</taxon>
    </lineage>
</organism>
<dbReference type="InterPro" id="IPR052192">
    <property type="entry name" value="Insect_Ionotropic_Sensory_Rcpt"/>
</dbReference>
<feature type="domain" description="Ionotropic glutamate receptor C-terminal" evidence="15">
    <location>
        <begin position="602"/>
        <end position="812"/>
    </location>
</feature>
<evidence type="ECO:0000256" key="8">
    <source>
        <dbReference type="ARBA" id="ARBA00023136"/>
    </source>
</evidence>
<evidence type="ECO:0000256" key="14">
    <source>
        <dbReference type="SAM" id="SignalP"/>
    </source>
</evidence>
<comment type="subcellular location">
    <subcellularLocation>
        <location evidence="1">Cell membrane</location>
        <topology evidence="1">Multi-pass membrane protein</topology>
    </subcellularLocation>
</comment>
<dbReference type="GO" id="GO:0005886">
    <property type="term" value="C:plasma membrane"/>
    <property type="evidence" value="ECO:0007669"/>
    <property type="project" value="UniProtKB-SubCell"/>
</dbReference>
<evidence type="ECO:0000256" key="1">
    <source>
        <dbReference type="ARBA" id="ARBA00004651"/>
    </source>
</evidence>
<accession>A0A9N9QCX1</accession>
<evidence type="ECO:0000256" key="5">
    <source>
        <dbReference type="ARBA" id="ARBA00022692"/>
    </source>
</evidence>
<evidence type="ECO:0000256" key="10">
    <source>
        <dbReference type="ARBA" id="ARBA00023180"/>
    </source>
</evidence>
<dbReference type="InterPro" id="IPR001320">
    <property type="entry name" value="Iontro_rcpt_C"/>
</dbReference>
<gene>
    <name evidence="17" type="ORF">CEUTPL_LOCUS5832</name>
</gene>
<dbReference type="Gene3D" id="1.10.287.70">
    <property type="match status" value="1"/>
</dbReference>
<sequence>MFAWVAVILVSCHLASSDIFPSLLTTNASIAIVIDKEYLAEDYENVKTKIENYLEYAKRDILRHGGVNVQLFAWSAINVKRDFSALLSITSCEDTWRLFRAAASENLLHIAISEQDCERLPQNNAITIPIIDRGQETPQLLLDLRTFEVYKWKNMVIMYDDTISEDLLTRVIKSITKQANGIEATGISLMSLCSNKSLTVNDLRANLKGKLAVIVSLDLIDIIMEYAKDLRLVNTQSEWLYLISDTNNKIKDMQSFKRQLREGDNVAFIYNNTVVDNICVGGIVCHVEETLHGFIKSLDDAIVEEFEMAAQVSEEEWEAIRPTKVERTKYLTDKVKKYLTDYGTCGNCTKWKLETGETWGKEYQNQADSSMASLLQIGSWRPSDGPSMVDVLFPHIAHGFRRKLLPLVSFHNPPWQILKTNATGDVIEYNGIVFDIVKELARNLNFTYSVEIFRNHQANFSYNTNNDSNAFSDMIENSQITTFRVPQGILEMVHNKTVAMGACAFTVTEENKRIINFTDPISIQTYTFLASRPKELSRALLFISPFRGDESFIVPKFFLDLALFIGNHNLNGPHFVLHPQMQSCLRIQRHAKQRRPSDSGMHLPLADSARIIVGAWWLVVLVIGTTYCGNLVAYLTFPKIEVPITTLDDLVAHRETLTWSYAKNTLFESRLQSTTDPTYKTIYNNAKDIRNRRELIAEIKKGKHVYIDWKIKLQYLIKQQFLENEACSFALGMDEFADEKISLIVAPDTPYLQKINEEIKKLHQVGLIQKWLEDYLPKKDKCWKKKRSVEVNNHTVNLDDMQGSFFVLFIGFVMSILVMAVENLWFKKIKNKKNKRVVQPFIA</sequence>
<protein>
    <submittedName>
        <fullName evidence="17">Uncharacterized protein</fullName>
    </submittedName>
</protein>
<feature type="domain" description="Ionotropic glutamate receptor L-glutamate and glycine-binding" evidence="16">
    <location>
        <begin position="407"/>
        <end position="533"/>
    </location>
</feature>
<keyword evidence="8 13" id="KW-0472">Membrane</keyword>
<feature type="chain" id="PRO_5040361149" evidence="14">
    <location>
        <begin position="18"/>
        <end position="843"/>
    </location>
</feature>
<evidence type="ECO:0000259" key="15">
    <source>
        <dbReference type="Pfam" id="PF00060"/>
    </source>
</evidence>
<name>A0A9N9QCX1_9CUCU</name>
<evidence type="ECO:0000313" key="17">
    <source>
        <dbReference type="EMBL" id="CAG9765217.1"/>
    </source>
</evidence>
<dbReference type="PANTHER" id="PTHR42643">
    <property type="entry name" value="IONOTROPIC RECEPTOR 20A-RELATED"/>
    <property type="match status" value="1"/>
</dbReference>
<dbReference type="OrthoDB" id="5984008at2759"/>
<dbReference type="AlphaFoldDB" id="A0A9N9QCX1"/>
<evidence type="ECO:0000256" key="13">
    <source>
        <dbReference type="SAM" id="Phobius"/>
    </source>
</evidence>
<dbReference type="Gene3D" id="3.40.190.10">
    <property type="entry name" value="Periplasmic binding protein-like II"/>
    <property type="match status" value="1"/>
</dbReference>
<dbReference type="GO" id="GO:0050906">
    <property type="term" value="P:detection of stimulus involved in sensory perception"/>
    <property type="evidence" value="ECO:0007669"/>
    <property type="project" value="UniProtKB-ARBA"/>
</dbReference>
<keyword evidence="6 13" id="KW-1133">Transmembrane helix</keyword>
<dbReference type="GO" id="GO:0015276">
    <property type="term" value="F:ligand-gated monoatomic ion channel activity"/>
    <property type="evidence" value="ECO:0007669"/>
    <property type="project" value="InterPro"/>
</dbReference>
<feature type="signal peptide" evidence="14">
    <location>
        <begin position="1"/>
        <end position="17"/>
    </location>
</feature>
<dbReference type="Pfam" id="PF00060">
    <property type="entry name" value="Lig_chan"/>
    <property type="match status" value="1"/>
</dbReference>
<comment type="similarity">
    <text evidence="2">Belongs to the glutamate-gated ion channel (TC 1.A.10.1) family.</text>
</comment>
<dbReference type="Proteomes" id="UP001152799">
    <property type="component" value="Chromosome 2"/>
</dbReference>
<dbReference type="SUPFAM" id="SSF53850">
    <property type="entry name" value="Periplasmic binding protein-like II"/>
    <property type="match status" value="1"/>
</dbReference>
<keyword evidence="7" id="KW-0406">Ion transport</keyword>
<evidence type="ECO:0000256" key="3">
    <source>
        <dbReference type="ARBA" id="ARBA00022448"/>
    </source>
</evidence>
<evidence type="ECO:0000256" key="6">
    <source>
        <dbReference type="ARBA" id="ARBA00022989"/>
    </source>
</evidence>
<evidence type="ECO:0000259" key="16">
    <source>
        <dbReference type="Pfam" id="PF10613"/>
    </source>
</evidence>
<evidence type="ECO:0000256" key="4">
    <source>
        <dbReference type="ARBA" id="ARBA00022475"/>
    </source>
</evidence>
<reference evidence="17" key="1">
    <citation type="submission" date="2022-01" db="EMBL/GenBank/DDBJ databases">
        <authorList>
            <person name="King R."/>
        </authorList>
    </citation>
    <scope>NUCLEOTIDE SEQUENCE</scope>
</reference>
<evidence type="ECO:0000256" key="7">
    <source>
        <dbReference type="ARBA" id="ARBA00023065"/>
    </source>
</evidence>
<evidence type="ECO:0000256" key="9">
    <source>
        <dbReference type="ARBA" id="ARBA00023170"/>
    </source>
</evidence>
<keyword evidence="11" id="KW-1071">Ligand-gated ion channel</keyword>
<keyword evidence="3" id="KW-0813">Transport</keyword>
<keyword evidence="14" id="KW-0732">Signal</keyword>